<evidence type="ECO:0000313" key="1">
    <source>
        <dbReference type="EMBL" id="PWS31556.1"/>
    </source>
</evidence>
<accession>A0A317F273</accession>
<dbReference type="EMBL" id="QGNY01000004">
    <property type="protein sequence ID" value="PWS31556.1"/>
    <property type="molecule type" value="Genomic_DNA"/>
</dbReference>
<gene>
    <name evidence="1" type="ORF">DF947_13275</name>
</gene>
<dbReference type="Proteomes" id="UP000245391">
    <property type="component" value="Unassembled WGS sequence"/>
</dbReference>
<evidence type="ECO:0000313" key="2">
    <source>
        <dbReference type="Proteomes" id="UP000245391"/>
    </source>
</evidence>
<dbReference type="RefSeq" id="WP_109930519.1">
    <property type="nucleotide sequence ID" value="NZ_QGNY01000004.1"/>
</dbReference>
<proteinExistence type="predicted"/>
<keyword evidence="2" id="KW-1185">Reference proteome</keyword>
<sequence length="157" mass="18573">MKILLLFAFPIIFIACSPPKVKNQNKTETAVIAIKNFEKSLKKTDTGYKAITLKINQQDSILLKRIYFDKKDYSNYNYAFIRNGKTIYLDKKYKFIEDSKYNRLIKNGQKIFLFLEIDDRPNFNRIVAYSLFKDSLTFLVDCVYNDKKTRRGTCPIY</sequence>
<protein>
    <recommendedName>
        <fullName evidence="3">Lipoprotein</fullName>
    </recommendedName>
</protein>
<dbReference type="AlphaFoldDB" id="A0A317F273"/>
<dbReference type="OrthoDB" id="661040at2"/>
<reference evidence="2" key="1">
    <citation type="submission" date="2018-05" db="EMBL/GenBank/DDBJ databases">
        <title>Pedobacter paludis sp. nov., isolated from wetland soil.</title>
        <authorList>
            <person name="Zhang Y."/>
        </authorList>
    </citation>
    <scope>NUCLEOTIDE SEQUENCE [LARGE SCALE GENOMIC DNA]</scope>
    <source>
        <strain evidence="2">R-8</strain>
    </source>
</reference>
<organism evidence="1 2">
    <name type="scientific">Pedobacter paludis</name>
    <dbReference type="NCBI Taxonomy" id="2203212"/>
    <lineage>
        <taxon>Bacteria</taxon>
        <taxon>Pseudomonadati</taxon>
        <taxon>Bacteroidota</taxon>
        <taxon>Sphingobacteriia</taxon>
        <taxon>Sphingobacteriales</taxon>
        <taxon>Sphingobacteriaceae</taxon>
        <taxon>Pedobacter</taxon>
    </lineage>
</organism>
<evidence type="ECO:0008006" key="3">
    <source>
        <dbReference type="Google" id="ProtNLM"/>
    </source>
</evidence>
<name>A0A317F273_9SPHI</name>
<dbReference type="PROSITE" id="PS51257">
    <property type="entry name" value="PROKAR_LIPOPROTEIN"/>
    <property type="match status" value="1"/>
</dbReference>
<comment type="caution">
    <text evidence="1">The sequence shown here is derived from an EMBL/GenBank/DDBJ whole genome shotgun (WGS) entry which is preliminary data.</text>
</comment>